<feature type="short sequence motif" description="HXTX 1" evidence="2">
    <location>
        <begin position="37"/>
        <end position="40"/>
    </location>
</feature>
<dbReference type="SUPFAM" id="SSF55144">
    <property type="entry name" value="LigT-like"/>
    <property type="match status" value="1"/>
</dbReference>
<keyword evidence="1 2" id="KW-0378">Hydrolase</keyword>
<sequence>MARLFIAVDLPEDIKAALSSFNASMPGLRWVPPDQIHLTLRFLGDVLPQAGAALKKNLAAVSFTPFPLTLRGVGHFPPHGHPRVLWVGMEESRPLLALQLQVESAVTGAGIPPEQRGFSPHITLARIKENASAEVARFEATHRTLSFPPFSVEEFILFSSVLTPKGATHRKEEIYRCS</sequence>
<comment type="similarity">
    <text evidence="2">Belongs to the 2H phosphoesterase superfamily. ThpR family.</text>
</comment>
<protein>
    <recommendedName>
        <fullName evidence="2">RNA 2',3'-cyclic phosphodiesterase</fullName>
        <shortName evidence="2">RNA 2',3'-CPDase</shortName>
        <ecNumber evidence="2">3.1.4.58</ecNumber>
    </recommendedName>
</protein>
<comment type="function">
    <text evidence="2">Hydrolyzes RNA 2',3'-cyclic phosphodiester to an RNA 2'-phosphomonoester.</text>
</comment>
<feature type="domain" description="Phosphoesterase HXTX" evidence="3">
    <location>
        <begin position="8"/>
        <end position="86"/>
    </location>
</feature>
<dbReference type="NCBIfam" id="TIGR02258">
    <property type="entry name" value="2_5_ligase"/>
    <property type="match status" value="1"/>
</dbReference>
<evidence type="ECO:0000313" key="5">
    <source>
        <dbReference type="Proteomes" id="UP000614714"/>
    </source>
</evidence>
<evidence type="ECO:0000256" key="1">
    <source>
        <dbReference type="ARBA" id="ARBA00022801"/>
    </source>
</evidence>
<dbReference type="EMBL" id="JAEMHL010000001">
    <property type="protein sequence ID" value="MBJ6748695.1"/>
    <property type="molecule type" value="Genomic_DNA"/>
</dbReference>
<dbReference type="Pfam" id="PF02834">
    <property type="entry name" value="LigT_PEase"/>
    <property type="match status" value="2"/>
</dbReference>
<evidence type="ECO:0000259" key="3">
    <source>
        <dbReference type="Pfam" id="PF02834"/>
    </source>
</evidence>
<feature type="domain" description="Phosphoesterase HXTX" evidence="3">
    <location>
        <begin position="92"/>
        <end position="166"/>
    </location>
</feature>
<dbReference type="PANTHER" id="PTHR35561:SF1">
    <property type="entry name" value="RNA 2',3'-CYCLIC PHOSPHODIESTERASE"/>
    <property type="match status" value="1"/>
</dbReference>
<gene>
    <name evidence="4" type="primary">thpR</name>
    <name evidence="4" type="ORF">JFN91_00535</name>
</gene>
<dbReference type="InterPro" id="IPR014051">
    <property type="entry name" value="Phosphoesterase_HXTX"/>
</dbReference>
<evidence type="ECO:0000256" key="2">
    <source>
        <dbReference type="HAMAP-Rule" id="MF_01940"/>
    </source>
</evidence>
<dbReference type="InterPro" id="IPR009097">
    <property type="entry name" value="Cyclic_Pdiesterase"/>
</dbReference>
<dbReference type="RefSeq" id="WP_199387277.1">
    <property type="nucleotide sequence ID" value="NZ_JAEMHL010000001.1"/>
</dbReference>
<reference evidence="4 5" key="1">
    <citation type="submission" date="2020-12" db="EMBL/GenBank/DDBJ databases">
        <title>Geomonas sp. Red421, isolated from paddy soil.</title>
        <authorList>
            <person name="Xu Z."/>
            <person name="Zhang Z."/>
            <person name="Masuda Y."/>
            <person name="Itoh H."/>
            <person name="Senoo K."/>
        </authorList>
    </citation>
    <scope>NUCLEOTIDE SEQUENCE [LARGE SCALE GENOMIC DNA]</scope>
    <source>
        <strain evidence="4 5">Red421</strain>
    </source>
</reference>
<dbReference type="InterPro" id="IPR004175">
    <property type="entry name" value="RNA_CPDase"/>
</dbReference>
<keyword evidence="5" id="KW-1185">Reference proteome</keyword>
<dbReference type="Proteomes" id="UP000614714">
    <property type="component" value="Unassembled WGS sequence"/>
</dbReference>
<feature type="active site" description="Proton donor" evidence="2">
    <location>
        <position position="37"/>
    </location>
</feature>
<dbReference type="Gene3D" id="3.90.1140.10">
    <property type="entry name" value="Cyclic phosphodiesterase"/>
    <property type="match status" value="1"/>
</dbReference>
<dbReference type="HAMAP" id="MF_01940">
    <property type="entry name" value="RNA_CPDase"/>
    <property type="match status" value="1"/>
</dbReference>
<feature type="short sequence motif" description="HXTX 2" evidence="2">
    <location>
        <begin position="121"/>
        <end position="124"/>
    </location>
</feature>
<comment type="caution">
    <text evidence="4">The sequence shown here is derived from an EMBL/GenBank/DDBJ whole genome shotgun (WGS) entry which is preliminary data.</text>
</comment>
<comment type="catalytic activity">
    <reaction evidence="2">
        <text>a 3'-end 2',3'-cyclophospho-ribonucleotide-RNA + H2O = a 3'-end 2'-phospho-ribonucleotide-RNA + H(+)</text>
        <dbReference type="Rhea" id="RHEA:11828"/>
        <dbReference type="Rhea" id="RHEA-COMP:10464"/>
        <dbReference type="Rhea" id="RHEA-COMP:17353"/>
        <dbReference type="ChEBI" id="CHEBI:15377"/>
        <dbReference type="ChEBI" id="CHEBI:15378"/>
        <dbReference type="ChEBI" id="CHEBI:83064"/>
        <dbReference type="ChEBI" id="CHEBI:173113"/>
        <dbReference type="EC" id="3.1.4.58"/>
    </reaction>
</comment>
<dbReference type="PANTHER" id="PTHR35561">
    <property type="entry name" value="RNA 2',3'-CYCLIC PHOSPHODIESTERASE"/>
    <property type="match status" value="1"/>
</dbReference>
<dbReference type="EC" id="3.1.4.58" evidence="2"/>
<feature type="active site" description="Proton acceptor" evidence="2">
    <location>
        <position position="121"/>
    </location>
</feature>
<accession>A0ABS0Y8T7</accession>
<proteinExistence type="inferred from homology"/>
<organism evidence="4 5">
    <name type="scientific">Geomonas anaerohicana</name>
    <dbReference type="NCBI Taxonomy" id="2798583"/>
    <lineage>
        <taxon>Bacteria</taxon>
        <taxon>Pseudomonadati</taxon>
        <taxon>Thermodesulfobacteriota</taxon>
        <taxon>Desulfuromonadia</taxon>
        <taxon>Geobacterales</taxon>
        <taxon>Geobacteraceae</taxon>
        <taxon>Geomonas</taxon>
    </lineage>
</organism>
<evidence type="ECO:0000313" key="4">
    <source>
        <dbReference type="EMBL" id="MBJ6748695.1"/>
    </source>
</evidence>
<name>A0ABS0Y8T7_9BACT</name>